<accession>A0A8J7TKD6</accession>
<dbReference type="Proteomes" id="UP000664277">
    <property type="component" value="Unassembled WGS sequence"/>
</dbReference>
<dbReference type="AlphaFoldDB" id="A0A8J7TKD6"/>
<comment type="caution">
    <text evidence="1">The sequence shown here is derived from an EMBL/GenBank/DDBJ whole genome shotgun (WGS) entry which is preliminary data.</text>
</comment>
<evidence type="ECO:0000313" key="1">
    <source>
        <dbReference type="EMBL" id="MBN8658761.1"/>
    </source>
</evidence>
<sequence length="336" mass="37093">MSNENLRMPLTIHLVGPAVDKHRLSLDQLTLIAGQLQVAIHRIGRILSGEAFSLMPGPISKDVKEACTLEVVAIRPGSLSLVCDFPIDLAPRTPEQLSLFNESGADAKKVLSEKSLEAFVQGISHVGEDSSQLPHGFDKGVLLALREGGKLFSLGIDSIDFELQGKSPQPIKSVFTPKVYERVVARIQEPVINKASIEGLLLMGDFRNTGYACRIHPNVGKPIRCTFAEEQKEAVLAAMTRRVKLAGETVEINHEIKSFRIEDIEILDTEQFAGGQEFHPFFDNQIDLDVLAAEQGVPSSVSVDELKADFWPTDEKDDEFLDAVRSWRREDLPNAS</sequence>
<organism evidence="1 2">
    <name type="scientific">Candidatus Obscuribacter phosphatis</name>
    <dbReference type="NCBI Taxonomy" id="1906157"/>
    <lineage>
        <taxon>Bacteria</taxon>
        <taxon>Bacillati</taxon>
        <taxon>Candidatus Melainabacteria</taxon>
        <taxon>Candidatus Obscuribacterales</taxon>
        <taxon>Candidatus Obscuribacteraceae</taxon>
        <taxon>Candidatus Obscuribacter</taxon>
    </lineage>
</organism>
<evidence type="ECO:0000313" key="2">
    <source>
        <dbReference type="Proteomes" id="UP000664277"/>
    </source>
</evidence>
<protein>
    <submittedName>
        <fullName evidence="1">Uncharacterized protein</fullName>
    </submittedName>
</protein>
<dbReference type="EMBL" id="JAFLCK010000001">
    <property type="protein sequence ID" value="MBN8658761.1"/>
    <property type="molecule type" value="Genomic_DNA"/>
</dbReference>
<name>A0A8J7TKD6_9BACT</name>
<reference evidence="1" key="1">
    <citation type="submission" date="2021-02" db="EMBL/GenBank/DDBJ databases">
        <title>Genome-Resolved Metagenomics of a Microbial Community Performing Photosynthetic Biological Nutrient Removal.</title>
        <authorList>
            <person name="Mcdaniel E.A."/>
        </authorList>
    </citation>
    <scope>NUCLEOTIDE SEQUENCE</scope>
    <source>
        <strain evidence="1">UWPOB_OBS1</strain>
    </source>
</reference>
<gene>
    <name evidence="1" type="ORF">J0M35_00240</name>
</gene>
<proteinExistence type="predicted"/>